<protein>
    <submittedName>
        <fullName evidence="1">DUF2946 family protein</fullName>
    </submittedName>
</protein>
<sequence>MDTQVLAAMAKWPNVPAVFGWLRLDGRGQWWIRDERLSHEGMVAFFNRNYSRDAQGRYYVQNGPQKVFVSLDAAPLVARLVDGAWQTLPCDDDVQARAAFMTPEGQLFIEIAGELAVVDDRDLAAVAAAGLAQWDGDVTRLPATLQLEGHPLPLSLHTLSALWQRYGVVTRPQA</sequence>
<comment type="caution">
    <text evidence="1">The sequence shown here is derived from an EMBL/GenBank/DDBJ whole genome shotgun (WGS) entry which is preliminary data.</text>
</comment>
<dbReference type="EMBL" id="JACERN010000047">
    <property type="protein sequence ID" value="MBA4710850.1"/>
    <property type="molecule type" value="Genomic_DNA"/>
</dbReference>
<reference evidence="1 2" key="1">
    <citation type="submission" date="2020-07" db="EMBL/GenBank/DDBJ databases">
        <title>Draft genome sequence of violacein-producing bacteria and related species.</title>
        <authorList>
            <person name="Wilson H.S."/>
            <person name="De Leon M.E."/>
        </authorList>
    </citation>
    <scope>NUCLEOTIDE SEQUENCE [LARGE SCALE GENOMIC DNA]</scope>
    <source>
        <strain evidence="1 2">HSC-21Su07</strain>
    </source>
</reference>
<gene>
    <name evidence="1" type="ORF">H2Z84_20955</name>
</gene>
<organism evidence="1 2">
    <name type="scientific">Aquitalea aquatica</name>
    <dbReference type="NCBI Taxonomy" id="3044273"/>
    <lineage>
        <taxon>Bacteria</taxon>
        <taxon>Pseudomonadati</taxon>
        <taxon>Pseudomonadota</taxon>
        <taxon>Betaproteobacteria</taxon>
        <taxon>Neisseriales</taxon>
        <taxon>Chromobacteriaceae</taxon>
        <taxon>Aquitalea</taxon>
    </lineage>
</organism>
<evidence type="ECO:0000313" key="2">
    <source>
        <dbReference type="Proteomes" id="UP000545606"/>
    </source>
</evidence>
<dbReference type="RefSeq" id="WP_181837712.1">
    <property type="nucleotide sequence ID" value="NZ_JACERN010000047.1"/>
</dbReference>
<dbReference type="Proteomes" id="UP000545606">
    <property type="component" value="Unassembled WGS sequence"/>
</dbReference>
<evidence type="ECO:0000313" key="1">
    <source>
        <dbReference type="EMBL" id="MBA4710850.1"/>
    </source>
</evidence>
<proteinExistence type="predicted"/>
<dbReference type="Pfam" id="PF11161">
    <property type="entry name" value="DUF2944"/>
    <property type="match status" value="1"/>
</dbReference>
<accession>A0A838Y5X1</accession>
<dbReference type="AlphaFoldDB" id="A0A838Y5X1"/>
<name>A0A838Y5X1_9NEIS</name>
<keyword evidence="2" id="KW-1185">Reference proteome</keyword>
<dbReference type="InterPro" id="IPR021332">
    <property type="entry name" value="DUF2944"/>
</dbReference>